<gene>
    <name evidence="6" type="ORF">CJ305_14205</name>
</gene>
<keyword evidence="7" id="KW-1185">Reference proteome</keyword>
<evidence type="ECO:0000256" key="1">
    <source>
        <dbReference type="ARBA" id="ARBA00008919"/>
    </source>
</evidence>
<evidence type="ECO:0000313" key="7">
    <source>
        <dbReference type="Proteomes" id="UP000229433"/>
    </source>
</evidence>
<organism evidence="6 7">
    <name type="scientific">Leeuwenhoekiella nanhaiensis</name>
    <dbReference type="NCBI Taxonomy" id="1655491"/>
    <lineage>
        <taxon>Bacteria</taxon>
        <taxon>Pseudomonadati</taxon>
        <taxon>Bacteroidota</taxon>
        <taxon>Flavobacteriia</taxon>
        <taxon>Flavobacteriales</taxon>
        <taxon>Flavobacteriaceae</taxon>
        <taxon>Leeuwenhoekiella</taxon>
    </lineage>
</organism>
<dbReference type="RefSeq" id="WP_099646949.1">
    <property type="nucleotide sequence ID" value="NZ_KZ319294.1"/>
</dbReference>
<dbReference type="GO" id="GO:0046920">
    <property type="term" value="F:alpha-(1-&gt;3)-fucosyltransferase activity"/>
    <property type="evidence" value="ECO:0007669"/>
    <property type="project" value="TreeGrafter"/>
</dbReference>
<feature type="domain" description="Fucosyltransferase C-terminal" evidence="4">
    <location>
        <begin position="122"/>
        <end position="247"/>
    </location>
</feature>
<dbReference type="PANTHER" id="PTHR11929:SF194">
    <property type="entry name" value="ALPHA-(1,3)-FUCOSYLTRANSFERASE 10"/>
    <property type="match status" value="1"/>
</dbReference>
<proteinExistence type="inferred from homology"/>
<dbReference type="InterPro" id="IPR041058">
    <property type="entry name" value="FucT_N"/>
</dbReference>
<dbReference type="PANTHER" id="PTHR11929">
    <property type="entry name" value="ALPHA- 1,3 -FUCOSYLTRANSFERASE"/>
    <property type="match status" value="1"/>
</dbReference>
<reference evidence="6 7" key="1">
    <citation type="submission" date="2017-08" db="EMBL/GenBank/DDBJ databases">
        <title>The whole genome shortgun sequences of strain Leeuwenhoekiella nanhaiensis G18 from the South China Sea.</title>
        <authorList>
            <person name="Liu Q."/>
        </authorList>
    </citation>
    <scope>NUCLEOTIDE SEQUENCE [LARGE SCALE GENOMIC DNA]</scope>
    <source>
        <strain evidence="6 7">G18</strain>
    </source>
</reference>
<protein>
    <submittedName>
        <fullName evidence="6">Uncharacterized protein</fullName>
    </submittedName>
</protein>
<feature type="domain" description="Alpha-(1,3)-fucosyltransferase FucT N-terminal" evidence="5">
    <location>
        <begin position="7"/>
        <end position="94"/>
    </location>
</feature>
<dbReference type="InterPro" id="IPR055270">
    <property type="entry name" value="Glyco_tran_10_C"/>
</dbReference>
<dbReference type="SUPFAM" id="SSF53756">
    <property type="entry name" value="UDP-Glycosyltransferase/glycogen phosphorylase"/>
    <property type="match status" value="1"/>
</dbReference>
<name>A0A2G1VPF7_9FLAO</name>
<keyword evidence="2" id="KW-0328">Glycosyltransferase</keyword>
<dbReference type="AlphaFoldDB" id="A0A2G1VPF7"/>
<sequence length="309" mass="36880">MKPILKIQFSDFWPGFIVRENYLYRLLNKKYELILSDDPEVLIYSCFGNQFLKFKCLRIFFTSENRKTNFLETDYSISFEFRRNKRQYRLPYFATRILESNLLGQLKSPGFEESLRLYDSRKFCAMVVSNPRSYERINFFKKLNCLLTVDSGGRYLNTIGGPILNKIDFIKNYRFVLSFENERFPGYLTEKIVDAFLSNSIPIYWGDPLVSKVFNPKRFIDRSEFESDEDCIREIIKVNSDPHRYAKILSEPIFIEPLPDYLEENRLLDFLLCAIEQRDKKYLVANYYKSTLAYCKRRIVKIKANLTKK</sequence>
<evidence type="ECO:0000259" key="5">
    <source>
        <dbReference type="Pfam" id="PF18025"/>
    </source>
</evidence>
<evidence type="ECO:0000256" key="3">
    <source>
        <dbReference type="ARBA" id="ARBA00022679"/>
    </source>
</evidence>
<evidence type="ECO:0000313" key="6">
    <source>
        <dbReference type="EMBL" id="PHQ28657.1"/>
    </source>
</evidence>
<dbReference type="Pfam" id="PF18025">
    <property type="entry name" value="FucT_N"/>
    <property type="match status" value="1"/>
</dbReference>
<accession>A0A2G1VPF7</accession>
<dbReference type="EMBL" id="NQXA01000012">
    <property type="protein sequence ID" value="PHQ28657.1"/>
    <property type="molecule type" value="Genomic_DNA"/>
</dbReference>
<comment type="similarity">
    <text evidence="1">Belongs to the glycosyltransferase 10 family.</text>
</comment>
<evidence type="ECO:0000256" key="2">
    <source>
        <dbReference type="ARBA" id="ARBA00022676"/>
    </source>
</evidence>
<evidence type="ECO:0000259" key="4">
    <source>
        <dbReference type="Pfam" id="PF00852"/>
    </source>
</evidence>
<dbReference type="OrthoDB" id="9791032at2"/>
<dbReference type="InterPro" id="IPR001503">
    <property type="entry name" value="Glyco_trans_10"/>
</dbReference>
<dbReference type="Gene3D" id="3.40.50.11660">
    <property type="entry name" value="Glycosyl transferase family 10, C-terminal domain"/>
    <property type="match status" value="1"/>
</dbReference>
<dbReference type="GO" id="GO:0016020">
    <property type="term" value="C:membrane"/>
    <property type="evidence" value="ECO:0007669"/>
    <property type="project" value="InterPro"/>
</dbReference>
<comment type="caution">
    <text evidence="6">The sequence shown here is derived from an EMBL/GenBank/DDBJ whole genome shotgun (WGS) entry which is preliminary data.</text>
</comment>
<dbReference type="Proteomes" id="UP000229433">
    <property type="component" value="Unassembled WGS sequence"/>
</dbReference>
<dbReference type="InterPro" id="IPR038577">
    <property type="entry name" value="GT10-like_C_sf"/>
</dbReference>
<keyword evidence="3" id="KW-0808">Transferase</keyword>
<dbReference type="Pfam" id="PF00852">
    <property type="entry name" value="Glyco_transf_10"/>
    <property type="match status" value="1"/>
</dbReference>